<feature type="compositionally biased region" description="Polar residues" evidence="1">
    <location>
        <begin position="44"/>
        <end position="57"/>
    </location>
</feature>
<dbReference type="AlphaFoldDB" id="A0A5P1E1N6"/>
<sequence length="156" mass="18265">MLKRTTRKSVPKPYEFKTFTKDKNIIDISSSDDEDEKKKMLNEGHSTNKQAFGTSTRLYDDEEEPSIEEYYDDKERSYEVNKKIKVEDSDPDYVPSENAHTTTEVNVSFAAKIKDDEEVDKMFTEAMGILAAIWKFRQEKKKVEMSLRKINIKSMK</sequence>
<reference evidence="3" key="1">
    <citation type="journal article" date="2017" name="Nat. Commun.">
        <title>The asparagus genome sheds light on the origin and evolution of a young Y chromosome.</title>
        <authorList>
            <person name="Harkess A."/>
            <person name="Zhou J."/>
            <person name="Xu C."/>
            <person name="Bowers J.E."/>
            <person name="Van der Hulst R."/>
            <person name="Ayyampalayam S."/>
            <person name="Mercati F."/>
            <person name="Riccardi P."/>
            <person name="McKain M.R."/>
            <person name="Kakrana A."/>
            <person name="Tang H."/>
            <person name="Ray J."/>
            <person name="Groenendijk J."/>
            <person name="Arikit S."/>
            <person name="Mathioni S.M."/>
            <person name="Nakano M."/>
            <person name="Shan H."/>
            <person name="Telgmann-Rauber A."/>
            <person name="Kanno A."/>
            <person name="Yue Z."/>
            <person name="Chen H."/>
            <person name="Li W."/>
            <person name="Chen Y."/>
            <person name="Xu X."/>
            <person name="Zhang Y."/>
            <person name="Luo S."/>
            <person name="Chen H."/>
            <person name="Gao J."/>
            <person name="Mao Z."/>
            <person name="Pires J.C."/>
            <person name="Luo M."/>
            <person name="Kudrna D."/>
            <person name="Wing R.A."/>
            <person name="Meyers B.C."/>
            <person name="Yi K."/>
            <person name="Kong H."/>
            <person name="Lavrijsen P."/>
            <person name="Sunseri F."/>
            <person name="Falavigna A."/>
            <person name="Ye Y."/>
            <person name="Leebens-Mack J.H."/>
            <person name="Chen G."/>
        </authorList>
    </citation>
    <scope>NUCLEOTIDE SEQUENCE [LARGE SCALE GENOMIC DNA]</scope>
    <source>
        <strain evidence="3">cv. DH0086</strain>
    </source>
</reference>
<name>A0A5P1E1N6_ASPOF</name>
<accession>A0A5P1E1N6</accession>
<keyword evidence="3" id="KW-1185">Reference proteome</keyword>
<dbReference type="EMBL" id="CM007390">
    <property type="protein sequence ID" value="ONK56398.1"/>
    <property type="molecule type" value="Genomic_DNA"/>
</dbReference>
<proteinExistence type="predicted"/>
<evidence type="ECO:0000313" key="2">
    <source>
        <dbReference type="EMBL" id="ONK56398.1"/>
    </source>
</evidence>
<gene>
    <name evidence="2" type="ORF">A4U43_C10F8130</name>
</gene>
<dbReference type="Proteomes" id="UP000243459">
    <property type="component" value="Chromosome 10"/>
</dbReference>
<dbReference type="Gramene" id="ONK56398">
    <property type="protein sequence ID" value="ONK56398"/>
    <property type="gene ID" value="A4U43_C10F8130"/>
</dbReference>
<evidence type="ECO:0000313" key="3">
    <source>
        <dbReference type="Proteomes" id="UP000243459"/>
    </source>
</evidence>
<evidence type="ECO:0000256" key="1">
    <source>
        <dbReference type="SAM" id="MobiDB-lite"/>
    </source>
</evidence>
<protein>
    <submittedName>
        <fullName evidence="2">Uncharacterized protein</fullName>
    </submittedName>
</protein>
<feature type="region of interest" description="Disordered" evidence="1">
    <location>
        <begin position="27"/>
        <end position="65"/>
    </location>
</feature>
<organism evidence="2 3">
    <name type="scientific">Asparagus officinalis</name>
    <name type="common">Garden asparagus</name>
    <dbReference type="NCBI Taxonomy" id="4686"/>
    <lineage>
        <taxon>Eukaryota</taxon>
        <taxon>Viridiplantae</taxon>
        <taxon>Streptophyta</taxon>
        <taxon>Embryophyta</taxon>
        <taxon>Tracheophyta</taxon>
        <taxon>Spermatophyta</taxon>
        <taxon>Magnoliopsida</taxon>
        <taxon>Liliopsida</taxon>
        <taxon>Asparagales</taxon>
        <taxon>Asparagaceae</taxon>
        <taxon>Asparagoideae</taxon>
        <taxon>Asparagus</taxon>
    </lineage>
</organism>